<dbReference type="InterPro" id="IPR011948">
    <property type="entry name" value="Dullard_phosphatase"/>
</dbReference>
<dbReference type="InterPro" id="IPR050365">
    <property type="entry name" value="TIM50"/>
</dbReference>
<evidence type="ECO:0000259" key="5">
    <source>
        <dbReference type="PROSITE" id="PS50969"/>
    </source>
</evidence>
<dbReference type="RefSeq" id="XP_010926733.1">
    <property type="nucleotide sequence ID" value="XM_010928431.3"/>
</dbReference>
<dbReference type="RefSeq" id="XP_073108773.1">
    <property type="nucleotide sequence ID" value="XM_073252672.1"/>
</dbReference>
<feature type="domain" description="FCP1 homology" evidence="5">
    <location>
        <begin position="303"/>
        <end position="462"/>
    </location>
</feature>
<dbReference type="CDD" id="cd07521">
    <property type="entry name" value="HAD_FCP1-like"/>
    <property type="match status" value="1"/>
</dbReference>
<dbReference type="PANTHER" id="PTHR12210">
    <property type="entry name" value="DULLARD PROTEIN PHOSPHATASE"/>
    <property type="match status" value="1"/>
</dbReference>
<dbReference type="AlphaFoldDB" id="A0A6I9RIB1"/>
<gene>
    <name evidence="7 8 9 10" type="primary">LOC105048916</name>
</gene>
<dbReference type="InterPro" id="IPR004274">
    <property type="entry name" value="FCP1_dom"/>
</dbReference>
<protein>
    <submittedName>
        <fullName evidence="7 8">Uncharacterized protein LOC105048916 isoform X1</fullName>
    </submittedName>
</protein>
<dbReference type="RefSeq" id="XP_010926708.1">
    <property type="nucleotide sequence ID" value="XM_010928406.3"/>
</dbReference>
<dbReference type="KEGG" id="egu:105048916"/>
<dbReference type="FunFam" id="3.40.50.1000:FF:000015">
    <property type="entry name" value="CTD small phosphatase-like protein 2"/>
    <property type="match status" value="1"/>
</dbReference>
<keyword evidence="1" id="KW-0378">Hydrolase</keyword>
<comment type="similarity">
    <text evidence="4">Belongs to the CTDSPL2 family.</text>
</comment>
<dbReference type="Proteomes" id="UP000504607">
    <property type="component" value="Chromosome 1"/>
</dbReference>
<dbReference type="OrthoDB" id="277011at2759"/>
<dbReference type="Pfam" id="PF03031">
    <property type="entry name" value="NIF"/>
    <property type="match status" value="1"/>
</dbReference>
<accession>A0A6I9RIB1</accession>
<keyword evidence="6" id="KW-1185">Reference proteome</keyword>
<dbReference type="InterPro" id="IPR023214">
    <property type="entry name" value="HAD_sf"/>
</dbReference>
<dbReference type="GeneID" id="105048916"/>
<evidence type="ECO:0000256" key="3">
    <source>
        <dbReference type="ARBA" id="ARBA00037324"/>
    </source>
</evidence>
<dbReference type="SUPFAM" id="SSF56784">
    <property type="entry name" value="HAD-like"/>
    <property type="match status" value="1"/>
</dbReference>
<evidence type="ECO:0000313" key="7">
    <source>
        <dbReference type="RefSeq" id="XP_010926708.1"/>
    </source>
</evidence>
<dbReference type="NCBIfam" id="TIGR02251">
    <property type="entry name" value="HIF-SF_euk"/>
    <property type="match status" value="1"/>
</dbReference>
<dbReference type="SMART" id="SM00577">
    <property type="entry name" value="CPDc"/>
    <property type="match status" value="1"/>
</dbReference>
<dbReference type="InterPro" id="IPR036412">
    <property type="entry name" value="HAD-like_sf"/>
</dbReference>
<evidence type="ECO:0000313" key="10">
    <source>
        <dbReference type="RefSeq" id="XP_010926733.1"/>
    </source>
</evidence>
<dbReference type="GO" id="GO:0005634">
    <property type="term" value="C:nucleus"/>
    <property type="evidence" value="ECO:0007669"/>
    <property type="project" value="UniProtKB-ARBA"/>
</dbReference>
<comment type="function">
    <text evidence="3">Probable phosphatase.</text>
</comment>
<evidence type="ECO:0000256" key="1">
    <source>
        <dbReference type="ARBA" id="ARBA00022801"/>
    </source>
</evidence>
<keyword evidence="2" id="KW-0904">Protein phosphatase</keyword>
<dbReference type="PROSITE" id="PS50969">
    <property type="entry name" value="FCP1"/>
    <property type="match status" value="1"/>
</dbReference>
<evidence type="ECO:0000313" key="9">
    <source>
        <dbReference type="RefSeq" id="XP_010926725.1"/>
    </source>
</evidence>
<evidence type="ECO:0000313" key="6">
    <source>
        <dbReference type="Proteomes" id="UP000504607"/>
    </source>
</evidence>
<dbReference type="RefSeq" id="XP_010926715.1">
    <property type="nucleotide sequence ID" value="XM_010928413.3"/>
</dbReference>
<reference evidence="7 8" key="1">
    <citation type="submission" date="2025-04" db="UniProtKB">
        <authorList>
            <consortium name="RefSeq"/>
        </authorList>
    </citation>
    <scope>IDENTIFICATION</scope>
</reference>
<name>A0A6I9RIB1_ELAGV</name>
<evidence type="ECO:0000256" key="4">
    <source>
        <dbReference type="ARBA" id="ARBA00038355"/>
    </source>
</evidence>
<dbReference type="RefSeq" id="XP_073108774.1">
    <property type="nucleotide sequence ID" value="XM_073252673.1"/>
</dbReference>
<evidence type="ECO:0000256" key="2">
    <source>
        <dbReference type="ARBA" id="ARBA00022912"/>
    </source>
</evidence>
<organism evidence="6 9">
    <name type="scientific">Elaeis guineensis var. tenera</name>
    <name type="common">Oil palm</name>
    <dbReference type="NCBI Taxonomy" id="51953"/>
    <lineage>
        <taxon>Eukaryota</taxon>
        <taxon>Viridiplantae</taxon>
        <taxon>Streptophyta</taxon>
        <taxon>Embryophyta</taxon>
        <taxon>Tracheophyta</taxon>
        <taxon>Spermatophyta</taxon>
        <taxon>Magnoliopsida</taxon>
        <taxon>Liliopsida</taxon>
        <taxon>Arecaceae</taxon>
        <taxon>Arecoideae</taxon>
        <taxon>Cocoseae</taxon>
        <taxon>Elaeidinae</taxon>
        <taxon>Elaeis</taxon>
    </lineage>
</organism>
<evidence type="ECO:0000313" key="8">
    <source>
        <dbReference type="RefSeq" id="XP_010926715.1"/>
    </source>
</evidence>
<dbReference type="RefSeq" id="XP_010926725.1">
    <property type="nucleotide sequence ID" value="XM_010928423.3"/>
</dbReference>
<dbReference type="Gene3D" id="3.40.50.1000">
    <property type="entry name" value="HAD superfamily/HAD-like"/>
    <property type="match status" value="1"/>
</dbReference>
<proteinExistence type="inferred from homology"/>
<sequence>MPALTMKNKLSRECVGQHNLHVSCKSTKISKHSCPQVKSFEEAAVLDIYIQNHQHGSSNIDVSGQNIVITEANDFQNKLDDASVHILKASSSSGPISIGRMGSLSATCPSNMETIFSPSLEDNNSQLKLINHSNAVKDENPKLPHLVADDGDDGSCSSSDSQTYSLLDFYGSDSISALPFDTDMGFTDVINTACPSYELTNSDIMIDMADKYMLLPFLGKTAETSSIYVEGSYEETMMNSDDARFYLAIHQLKSSDEETQITCHSGNLDEMEFFDPQLVFRSLPDLPEAVSSICPISLPKETQRRKPITLVLDLDETLVHSTLEHCDNADFTFQVFFNMKQHTVYVRRRPHLQLFLERVAQMFEIVIFTASQSIYAEQLLDMLDPEKKLISQRIYRESCIFSDGSYTKDLTILGVNLAKVVIIDNSPQVFRLQVNNGIPIKSWFDDPSDHALLQLLPFLESLADADDVRPIIAKKFGNKE</sequence>
<dbReference type="GO" id="GO:0004721">
    <property type="term" value="F:phosphoprotein phosphatase activity"/>
    <property type="evidence" value="ECO:0007669"/>
    <property type="project" value="UniProtKB-KW"/>
</dbReference>